<proteinExistence type="predicted"/>
<sequence>MPVHGKRPNLFKNKNYKQVGKRTIDGMRSEVLDKLQATAQQVENTSIKRMPTYLQITEKKLEKEGVVDLKKAFAHSSKKKTSKDGGWYLTVPIRIKTSRMNNSTYQDMRTLKVDKGTGSVSKITDYLEGRRKNVSHPSMKPEPMTHNMTKVKRGKQSSYFIFRTVSSKSPASSWILNRDKVNEDNFSKTTLKTVKQLMNWKMKNLN</sequence>
<evidence type="ECO:0000313" key="1">
    <source>
        <dbReference type="EMBL" id="AFX93352.1"/>
    </source>
</evidence>
<name>A0A075BE95_9CAUD</name>
<dbReference type="GeneID" id="22276498"/>
<evidence type="ECO:0000313" key="2">
    <source>
        <dbReference type="Proteomes" id="UP000028568"/>
    </source>
</evidence>
<reference evidence="1 2" key="1">
    <citation type="journal article" date="2014" name="PLoS ONE">
        <title>Improving the Safety of Staphylococcus aureus Polyvalent Phages by Their Production on a Staphylococcus xylosus Strain.</title>
        <authorList>
            <person name="El Haddad L."/>
            <person name="Ben Abdallah N."/>
            <person name="Plante P.L."/>
            <person name="Dumaresq J."/>
            <person name="Katsarava R."/>
            <person name="Labrie S."/>
            <person name="Corbeil J."/>
            <person name="St-Gelais D."/>
            <person name="Moineau S."/>
        </authorList>
    </citation>
    <scope>NUCLEOTIDE SEQUENCE [LARGE SCALE GENOMIC DNA]</scope>
</reference>
<dbReference type="Proteomes" id="UP000028568">
    <property type="component" value="Segment"/>
</dbReference>
<organism evidence="1 2">
    <name type="scientific">Staphylococcus phage Team1</name>
    <dbReference type="NCBI Taxonomy" id="1262512"/>
    <lineage>
        <taxon>Viruses</taxon>
        <taxon>Duplodnaviria</taxon>
        <taxon>Heunggongvirae</taxon>
        <taxon>Uroviricota</taxon>
        <taxon>Caudoviricetes</taxon>
        <taxon>Herelleviridae</taxon>
        <taxon>Twortvirinae</taxon>
        <taxon>Kayvirus</taxon>
        <taxon>Kayvirus G1</taxon>
    </lineage>
</organism>
<accession>A0A075BE95</accession>
<dbReference type="KEGG" id="vg:22276498"/>
<dbReference type="RefSeq" id="YP_009098235.1">
    <property type="nucleotide sequence ID" value="NC_025417.1"/>
</dbReference>
<protein>
    <recommendedName>
        <fullName evidence="3">Phage protein</fullName>
    </recommendedName>
</protein>
<dbReference type="EMBL" id="KC012913">
    <property type="protein sequence ID" value="AFX93352.1"/>
    <property type="molecule type" value="Genomic_DNA"/>
</dbReference>
<evidence type="ECO:0008006" key="3">
    <source>
        <dbReference type="Google" id="ProtNLM"/>
    </source>
</evidence>